<feature type="modified residue" description="N6-lipoyllysine" evidence="3 4">
    <location>
        <position position="63"/>
    </location>
</feature>
<dbReference type="HAMAP" id="MF_00272">
    <property type="entry name" value="GcvH"/>
    <property type="match status" value="1"/>
</dbReference>
<dbReference type="InterPro" id="IPR000089">
    <property type="entry name" value="Biotin_lipoyl"/>
</dbReference>
<dbReference type="PANTHER" id="PTHR11715">
    <property type="entry name" value="GLYCINE CLEAVAGE SYSTEM H PROTEIN"/>
    <property type="match status" value="1"/>
</dbReference>
<reference evidence="6 7" key="1">
    <citation type="submission" date="2013-08" db="EMBL/GenBank/DDBJ databases">
        <title>Genome sequencing of Cellulomonas bogoriensis 69B4.</title>
        <authorList>
            <person name="Chen F."/>
            <person name="Li Y."/>
            <person name="Wang G."/>
        </authorList>
    </citation>
    <scope>NUCLEOTIDE SEQUENCE [LARGE SCALE GENOMIC DNA]</scope>
    <source>
        <strain evidence="6 7">69B4</strain>
    </source>
</reference>
<dbReference type="RefSeq" id="WP_035062445.1">
    <property type="nucleotide sequence ID" value="NZ_AXCZ01000218.1"/>
</dbReference>
<dbReference type="EMBL" id="AXCZ01000218">
    <property type="protein sequence ID" value="KGM09068.1"/>
    <property type="molecule type" value="Genomic_DNA"/>
</dbReference>
<gene>
    <name evidence="3" type="primary">gcvH</name>
    <name evidence="6" type="ORF">N869_08235</name>
</gene>
<evidence type="ECO:0000259" key="5">
    <source>
        <dbReference type="PROSITE" id="PS50968"/>
    </source>
</evidence>
<dbReference type="OrthoDB" id="9796712at2"/>
<dbReference type="NCBIfam" id="NF002270">
    <property type="entry name" value="PRK01202.1"/>
    <property type="match status" value="1"/>
</dbReference>
<dbReference type="CDD" id="cd06848">
    <property type="entry name" value="GCS_H"/>
    <property type="match status" value="1"/>
</dbReference>
<evidence type="ECO:0000313" key="7">
    <source>
        <dbReference type="Proteomes" id="UP000054314"/>
    </source>
</evidence>
<dbReference type="InterPro" id="IPR011053">
    <property type="entry name" value="Single_hybrid_motif"/>
</dbReference>
<keyword evidence="2 3" id="KW-0450">Lipoyl</keyword>
<comment type="caution">
    <text evidence="6">The sequence shown here is derived from an EMBL/GenBank/DDBJ whole genome shotgun (WGS) entry which is preliminary data.</text>
</comment>
<dbReference type="InterPro" id="IPR002930">
    <property type="entry name" value="GCV_H"/>
</dbReference>
<evidence type="ECO:0000256" key="2">
    <source>
        <dbReference type="ARBA" id="ARBA00022823"/>
    </source>
</evidence>
<dbReference type="InterPro" id="IPR033753">
    <property type="entry name" value="GCV_H/Fam206"/>
</dbReference>
<dbReference type="Gene3D" id="2.40.50.100">
    <property type="match status" value="1"/>
</dbReference>
<accession>A0A0A0BKL5</accession>
<dbReference type="InterPro" id="IPR017453">
    <property type="entry name" value="GCV_H_sub"/>
</dbReference>
<evidence type="ECO:0000256" key="3">
    <source>
        <dbReference type="HAMAP-Rule" id="MF_00272"/>
    </source>
</evidence>
<proteinExistence type="inferred from homology"/>
<dbReference type="GO" id="GO:0019464">
    <property type="term" value="P:glycine decarboxylation via glycine cleavage system"/>
    <property type="evidence" value="ECO:0007669"/>
    <property type="project" value="UniProtKB-UniRule"/>
</dbReference>
<dbReference type="PANTHER" id="PTHR11715:SF3">
    <property type="entry name" value="GLYCINE CLEAVAGE SYSTEM H PROTEIN-RELATED"/>
    <property type="match status" value="1"/>
</dbReference>
<keyword evidence="7" id="KW-1185">Reference proteome</keyword>
<dbReference type="InterPro" id="IPR003016">
    <property type="entry name" value="2-oxoA_DH_lipoyl-BS"/>
</dbReference>
<comment type="cofactor">
    <cofactor evidence="3">
        <name>(R)-lipoate</name>
        <dbReference type="ChEBI" id="CHEBI:83088"/>
    </cofactor>
    <text evidence="3">Binds 1 lipoyl cofactor covalently.</text>
</comment>
<name>A0A0A0BKL5_9CELL</name>
<protein>
    <recommendedName>
        <fullName evidence="3">Glycine cleavage system H protein</fullName>
    </recommendedName>
</protein>
<dbReference type="Pfam" id="PF01597">
    <property type="entry name" value="GCV_H"/>
    <property type="match status" value="1"/>
</dbReference>
<comment type="similarity">
    <text evidence="1 3">Belongs to the GcvH family.</text>
</comment>
<dbReference type="GO" id="GO:0005829">
    <property type="term" value="C:cytosol"/>
    <property type="evidence" value="ECO:0007669"/>
    <property type="project" value="TreeGrafter"/>
</dbReference>
<dbReference type="PROSITE" id="PS50968">
    <property type="entry name" value="BIOTINYL_LIPOYL"/>
    <property type="match status" value="1"/>
</dbReference>
<evidence type="ECO:0000256" key="4">
    <source>
        <dbReference type="PIRSR" id="PIRSR617453-50"/>
    </source>
</evidence>
<dbReference type="PROSITE" id="PS00189">
    <property type="entry name" value="LIPOYL"/>
    <property type="match status" value="1"/>
</dbReference>
<dbReference type="Proteomes" id="UP000054314">
    <property type="component" value="Unassembled WGS sequence"/>
</dbReference>
<evidence type="ECO:0000256" key="1">
    <source>
        <dbReference type="ARBA" id="ARBA00009249"/>
    </source>
</evidence>
<sequence>MTTIPADLSYTAEHEWVRQEEHVTFGITEHAAQALGELVFVELPAVGDTVTAGTVCGEVESTKSVSEIYSPVTGTVVAVNDAVVTDPHLINDDPYGKGWMLTVEATSTDGLLTAEQYRALLDA</sequence>
<dbReference type="GO" id="GO:0009249">
    <property type="term" value="P:protein lipoylation"/>
    <property type="evidence" value="ECO:0007669"/>
    <property type="project" value="TreeGrafter"/>
</dbReference>
<dbReference type="GO" id="GO:0005960">
    <property type="term" value="C:glycine cleavage complex"/>
    <property type="evidence" value="ECO:0007669"/>
    <property type="project" value="InterPro"/>
</dbReference>
<evidence type="ECO:0000313" key="6">
    <source>
        <dbReference type="EMBL" id="KGM09068.1"/>
    </source>
</evidence>
<dbReference type="SUPFAM" id="SSF51230">
    <property type="entry name" value="Single hybrid motif"/>
    <property type="match status" value="1"/>
</dbReference>
<dbReference type="AlphaFoldDB" id="A0A0A0BKL5"/>
<organism evidence="6 7">
    <name type="scientific">Cellulomonas bogoriensis 69B4 = DSM 16987</name>
    <dbReference type="NCBI Taxonomy" id="1386082"/>
    <lineage>
        <taxon>Bacteria</taxon>
        <taxon>Bacillati</taxon>
        <taxon>Actinomycetota</taxon>
        <taxon>Actinomycetes</taxon>
        <taxon>Micrococcales</taxon>
        <taxon>Cellulomonadaceae</taxon>
        <taxon>Cellulomonas</taxon>
    </lineage>
</organism>
<comment type="subunit">
    <text evidence="3">The glycine cleavage system is composed of four proteins: P, T, L and H.</text>
</comment>
<feature type="domain" description="Lipoyl-binding" evidence="5">
    <location>
        <begin position="22"/>
        <end position="104"/>
    </location>
</feature>
<comment type="function">
    <text evidence="3">The glycine cleavage system catalyzes the degradation of glycine. The H protein shuttles the methylamine group of glycine from the P protein to the T protein.</text>
</comment>
<dbReference type="NCBIfam" id="TIGR00527">
    <property type="entry name" value="gcvH"/>
    <property type="match status" value="1"/>
</dbReference>